<comment type="similarity">
    <text evidence="1">Belongs to the LTO1 family.</text>
</comment>
<feature type="domain" description="Essential protein Yae1 N-terminal" evidence="2">
    <location>
        <begin position="32"/>
        <end position="69"/>
    </location>
</feature>
<reference evidence="3 4" key="1">
    <citation type="submission" date="2017-06" db="EMBL/GenBank/DDBJ databases">
        <title>Aedes aegypti genome working group (AGWG) sequencing and assembly.</title>
        <authorList>
            <consortium name="Aedes aegypti Genome Working Group (AGWG)"/>
            <person name="Matthews B.J."/>
        </authorList>
    </citation>
    <scope>NUCLEOTIDE SEQUENCE [LARGE SCALE GENOMIC DNA]</scope>
    <source>
        <strain evidence="3 4">LVP_AGWG</strain>
    </source>
</reference>
<dbReference type="InterPro" id="IPR052436">
    <property type="entry name" value="LTO1_adapter"/>
</dbReference>
<evidence type="ECO:0000313" key="4">
    <source>
        <dbReference type="Proteomes" id="UP000008820"/>
    </source>
</evidence>
<protein>
    <submittedName>
        <fullName evidence="3">Yae1_N domain-containing protein</fullName>
    </submittedName>
</protein>
<name>A0A1S4F948_AEDAE</name>
<organism evidence="3 4">
    <name type="scientific">Aedes aegypti</name>
    <name type="common">Yellowfever mosquito</name>
    <name type="synonym">Culex aegypti</name>
    <dbReference type="NCBI Taxonomy" id="7159"/>
    <lineage>
        <taxon>Eukaryota</taxon>
        <taxon>Metazoa</taxon>
        <taxon>Ecdysozoa</taxon>
        <taxon>Arthropoda</taxon>
        <taxon>Hexapoda</taxon>
        <taxon>Insecta</taxon>
        <taxon>Pterygota</taxon>
        <taxon>Neoptera</taxon>
        <taxon>Endopterygota</taxon>
        <taxon>Diptera</taxon>
        <taxon>Nematocera</taxon>
        <taxon>Culicoidea</taxon>
        <taxon>Culicidae</taxon>
        <taxon>Culicinae</taxon>
        <taxon>Aedini</taxon>
        <taxon>Aedes</taxon>
        <taxon>Stegomyia</taxon>
    </lineage>
</organism>
<reference evidence="3" key="2">
    <citation type="submission" date="2020-05" db="UniProtKB">
        <authorList>
            <consortium name="EnsemblMetazoa"/>
        </authorList>
    </citation>
    <scope>IDENTIFICATION</scope>
    <source>
        <strain evidence="3">LVP_AGWG</strain>
    </source>
</reference>
<dbReference type="PANTHER" id="PTHR28532:SF1">
    <property type="entry name" value="ORAL CANCER OVEREXPRESSED 1"/>
    <property type="match status" value="1"/>
</dbReference>
<gene>
    <name evidence="3" type="primary">5565727</name>
</gene>
<accession>A0A1S4F948</accession>
<evidence type="ECO:0000259" key="2">
    <source>
        <dbReference type="Pfam" id="PF09811"/>
    </source>
</evidence>
<dbReference type="AlphaFoldDB" id="A0A1S4F948"/>
<dbReference type="Pfam" id="PF09811">
    <property type="entry name" value="Yae1_N"/>
    <property type="match status" value="1"/>
</dbReference>
<dbReference type="OrthoDB" id="48036at2759"/>
<dbReference type="EnsemblMetazoa" id="AAEL004956-RA">
    <property type="protein sequence ID" value="AAEL004956-PA"/>
    <property type="gene ID" value="AAEL004956"/>
</dbReference>
<evidence type="ECO:0000256" key="1">
    <source>
        <dbReference type="ARBA" id="ARBA00038090"/>
    </source>
</evidence>
<evidence type="ECO:0000313" key="3">
    <source>
        <dbReference type="EnsemblMetazoa" id="AAEL004956-PA"/>
    </source>
</evidence>
<sequence length="141" mass="15973">MTNETTPGTEVDINDVFDDLLLVEERLSEESYQRGLEAGAKQGNVDAYHFGYHRGAEIGAELGYYYGVICAQEGGFEGGETPSKGELLLRELKKEIEEFPTFNDLEVDLLERLLKLRNKYKKLCVLLKISAKYTKPNELSF</sequence>
<proteinExistence type="inferred from homology"/>
<dbReference type="InterPro" id="IPR019191">
    <property type="entry name" value="Essential_protein_Yae1_N"/>
</dbReference>
<dbReference type="Proteomes" id="UP000008820">
    <property type="component" value="Chromosome 3"/>
</dbReference>
<dbReference type="VEuPathDB" id="VectorBase:AAEL004956"/>
<dbReference type="PANTHER" id="PTHR28532">
    <property type="entry name" value="GEO13458P1"/>
    <property type="match status" value="1"/>
</dbReference>
<dbReference type="InParanoid" id="A0A1S4F948"/>
<keyword evidence="4" id="KW-1185">Reference proteome</keyword>